<comment type="caution">
    <text evidence="2">The sequence shown here is derived from an EMBL/GenBank/DDBJ whole genome shotgun (WGS) entry which is preliminary data.</text>
</comment>
<protein>
    <submittedName>
        <fullName evidence="2">Entericidin</fullName>
    </submittedName>
</protein>
<dbReference type="AlphaFoldDB" id="A0AAE4Y5J2"/>
<sequence length="39" mass="3824">MKKLMILAVLTALAGCNTVSGVGQDISAGANTVSGWMGG</sequence>
<gene>
    <name evidence="2" type="ORF">GV832_00830</name>
</gene>
<name>A0AAE4Y5J2_9RHOB</name>
<feature type="signal peptide" evidence="1">
    <location>
        <begin position="1"/>
        <end position="21"/>
    </location>
</feature>
<evidence type="ECO:0000313" key="2">
    <source>
        <dbReference type="EMBL" id="NBZ86113.1"/>
    </source>
</evidence>
<dbReference type="RefSeq" id="WP_168772913.1">
    <property type="nucleotide sequence ID" value="NZ_JAABNR010000001.1"/>
</dbReference>
<feature type="chain" id="PRO_5042184768" evidence="1">
    <location>
        <begin position="22"/>
        <end position="39"/>
    </location>
</feature>
<organism evidence="2 3">
    <name type="scientific">Stagnihabitans tardus</name>
    <dbReference type="NCBI Taxonomy" id="2699202"/>
    <lineage>
        <taxon>Bacteria</taxon>
        <taxon>Pseudomonadati</taxon>
        <taxon>Pseudomonadota</taxon>
        <taxon>Alphaproteobacteria</taxon>
        <taxon>Rhodobacterales</taxon>
        <taxon>Paracoccaceae</taxon>
        <taxon>Stagnihabitans</taxon>
    </lineage>
</organism>
<reference evidence="2" key="1">
    <citation type="submission" date="2020-01" db="EMBL/GenBank/DDBJ databases">
        <authorList>
            <person name="Chen W.-M."/>
        </authorList>
    </citation>
    <scope>NUCLEOTIDE SEQUENCE</scope>
    <source>
        <strain evidence="2">CYK-10</strain>
    </source>
</reference>
<keyword evidence="1" id="KW-0732">Signal</keyword>
<dbReference type="EMBL" id="JAABNR010000001">
    <property type="protein sequence ID" value="NBZ86113.1"/>
    <property type="molecule type" value="Genomic_DNA"/>
</dbReference>
<keyword evidence="3" id="KW-1185">Reference proteome</keyword>
<dbReference type="Proteomes" id="UP001193501">
    <property type="component" value="Unassembled WGS sequence"/>
</dbReference>
<evidence type="ECO:0000313" key="3">
    <source>
        <dbReference type="Proteomes" id="UP001193501"/>
    </source>
</evidence>
<accession>A0AAE4Y5J2</accession>
<evidence type="ECO:0000256" key="1">
    <source>
        <dbReference type="SAM" id="SignalP"/>
    </source>
</evidence>
<proteinExistence type="predicted"/>
<dbReference type="PROSITE" id="PS51257">
    <property type="entry name" value="PROKAR_LIPOPROTEIN"/>
    <property type="match status" value="1"/>
</dbReference>